<evidence type="ECO:0000313" key="16">
    <source>
        <dbReference type="EMBL" id="OUM46886.1"/>
    </source>
</evidence>
<dbReference type="EC" id="6.1.1.6" evidence="13"/>
<dbReference type="InterPro" id="IPR045864">
    <property type="entry name" value="aa-tRNA-synth_II/BPL/LPL"/>
</dbReference>
<dbReference type="InterPro" id="IPR018149">
    <property type="entry name" value="Lys-tRNA-synth_II_C"/>
</dbReference>
<keyword evidence="9 13" id="KW-0460">Magnesium</keyword>
<accession>A0A1Y3M9W5</accession>
<dbReference type="GO" id="GO:0005829">
    <property type="term" value="C:cytosol"/>
    <property type="evidence" value="ECO:0007669"/>
    <property type="project" value="TreeGrafter"/>
</dbReference>
<dbReference type="FunFam" id="3.30.930.10:FF:000001">
    <property type="entry name" value="Lysine--tRNA ligase"/>
    <property type="match status" value="1"/>
</dbReference>
<evidence type="ECO:0000256" key="13">
    <source>
        <dbReference type="HAMAP-Rule" id="MF_00252"/>
    </source>
</evidence>
<dbReference type="InterPro" id="IPR012340">
    <property type="entry name" value="NA-bd_OB-fold"/>
</dbReference>
<comment type="subcellular location">
    <subcellularLocation>
        <location evidence="1 13">Cytoplasm</location>
    </subcellularLocation>
</comment>
<dbReference type="PANTHER" id="PTHR42918">
    <property type="entry name" value="LYSYL-TRNA SYNTHETASE"/>
    <property type="match status" value="1"/>
</dbReference>
<feature type="binding site" evidence="13">
    <location>
        <position position="415"/>
    </location>
    <ligand>
        <name>Mg(2+)</name>
        <dbReference type="ChEBI" id="CHEBI:18420"/>
        <label>1</label>
    </ligand>
</feature>
<dbReference type="PANTHER" id="PTHR42918:SF15">
    <property type="entry name" value="LYSINE--TRNA LIGASE, CHLOROPLASTIC_MITOCHONDRIAL"/>
    <property type="match status" value="1"/>
</dbReference>
<evidence type="ECO:0000256" key="4">
    <source>
        <dbReference type="ARBA" id="ARBA00022490"/>
    </source>
</evidence>
<evidence type="ECO:0000256" key="8">
    <source>
        <dbReference type="ARBA" id="ARBA00022840"/>
    </source>
</evidence>
<dbReference type="AlphaFoldDB" id="A0A1Y3M9W5"/>
<evidence type="ECO:0000256" key="14">
    <source>
        <dbReference type="RuleBase" id="RU000336"/>
    </source>
</evidence>
<comment type="similarity">
    <text evidence="2 13">Belongs to the class-II aminoacyl-tRNA synthetase family.</text>
</comment>
<feature type="binding site" evidence="13">
    <location>
        <position position="415"/>
    </location>
    <ligand>
        <name>Mg(2+)</name>
        <dbReference type="ChEBI" id="CHEBI:18420"/>
        <label>2</label>
    </ligand>
</feature>
<dbReference type="NCBIfam" id="TIGR00499">
    <property type="entry name" value="lysS_bact"/>
    <property type="match status" value="1"/>
</dbReference>
<dbReference type="GO" id="GO:0004824">
    <property type="term" value="F:lysine-tRNA ligase activity"/>
    <property type="evidence" value="ECO:0007669"/>
    <property type="project" value="UniProtKB-UniRule"/>
</dbReference>
<comment type="subunit">
    <text evidence="3 13">Homodimer.</text>
</comment>
<comment type="cofactor">
    <cofactor evidence="13 14">
        <name>Mg(2+)</name>
        <dbReference type="ChEBI" id="CHEBI:18420"/>
    </cofactor>
    <text evidence="13 14">Binds 3 Mg(2+) ions per subunit.</text>
</comment>
<dbReference type="InterPro" id="IPR004365">
    <property type="entry name" value="NA-bd_OB_tRNA"/>
</dbReference>
<dbReference type="GO" id="GO:0016740">
    <property type="term" value="F:transferase activity"/>
    <property type="evidence" value="ECO:0007669"/>
    <property type="project" value="UniProtKB-ARBA"/>
</dbReference>
<dbReference type="FunFam" id="2.40.50.140:FF:000024">
    <property type="entry name" value="Lysine--tRNA ligase"/>
    <property type="match status" value="1"/>
</dbReference>
<dbReference type="HAMAP" id="MF_00252">
    <property type="entry name" value="Lys_tRNA_synth_class2"/>
    <property type="match status" value="1"/>
</dbReference>
<dbReference type="GO" id="GO:0000049">
    <property type="term" value="F:tRNA binding"/>
    <property type="evidence" value="ECO:0007669"/>
    <property type="project" value="TreeGrafter"/>
</dbReference>
<dbReference type="PIRSF" id="PIRSF039101">
    <property type="entry name" value="LysRS2"/>
    <property type="match status" value="1"/>
</dbReference>
<dbReference type="Pfam" id="PF01336">
    <property type="entry name" value="tRNA_anti-codon"/>
    <property type="match status" value="1"/>
</dbReference>
<dbReference type="InterPro" id="IPR034762">
    <property type="entry name" value="Lys-tRNA-ligase_II_bac/euk"/>
</dbReference>
<dbReference type="CDD" id="cd04322">
    <property type="entry name" value="LysRS_N"/>
    <property type="match status" value="1"/>
</dbReference>
<dbReference type="PRINTS" id="PR00982">
    <property type="entry name" value="TRNASYNTHLYS"/>
</dbReference>
<dbReference type="InterPro" id="IPR044136">
    <property type="entry name" value="Lys-tRNA-ligase_II_N"/>
</dbReference>
<reference evidence="16 17" key="1">
    <citation type="submission" date="2017-02" db="EMBL/GenBank/DDBJ databases">
        <title>Bacillus pseudomycoides isolate FSL K6-0042.</title>
        <authorList>
            <person name="Kovac J."/>
        </authorList>
    </citation>
    <scope>NUCLEOTIDE SEQUENCE [LARGE SCALE GENOMIC DNA]</scope>
    <source>
        <strain evidence="16 17">FSL K6-0042</strain>
    </source>
</reference>
<feature type="binding site" evidence="13">
    <location>
        <position position="408"/>
    </location>
    <ligand>
        <name>Mg(2+)</name>
        <dbReference type="ChEBI" id="CHEBI:18420"/>
        <label>1</label>
    </ligand>
</feature>
<dbReference type="RefSeq" id="WP_016116929.1">
    <property type="nucleotide sequence ID" value="NZ_CP189809.1"/>
</dbReference>
<dbReference type="SUPFAM" id="SSF55681">
    <property type="entry name" value="Class II aaRS and biotin synthetases"/>
    <property type="match status" value="1"/>
</dbReference>
<evidence type="ECO:0000256" key="7">
    <source>
        <dbReference type="ARBA" id="ARBA00022741"/>
    </source>
</evidence>
<dbReference type="InterPro" id="IPR006195">
    <property type="entry name" value="aa-tRNA-synth_II"/>
</dbReference>
<proteinExistence type="inferred from homology"/>
<evidence type="ECO:0000256" key="12">
    <source>
        <dbReference type="ARBA" id="ARBA00048573"/>
    </source>
</evidence>
<dbReference type="CDD" id="cd00775">
    <property type="entry name" value="LysRS_core"/>
    <property type="match status" value="1"/>
</dbReference>
<evidence type="ECO:0000256" key="2">
    <source>
        <dbReference type="ARBA" id="ARBA00008226"/>
    </source>
</evidence>
<comment type="caution">
    <text evidence="16">The sequence shown here is derived from an EMBL/GenBank/DDBJ whole genome shotgun (WGS) entry which is preliminary data.</text>
</comment>
<keyword evidence="8 13" id="KW-0067">ATP-binding</keyword>
<evidence type="ECO:0000256" key="9">
    <source>
        <dbReference type="ARBA" id="ARBA00022842"/>
    </source>
</evidence>
<gene>
    <name evidence="13" type="primary">lysS</name>
    <name evidence="16" type="ORF">BW425_21550</name>
</gene>
<evidence type="ECO:0000256" key="1">
    <source>
        <dbReference type="ARBA" id="ARBA00004496"/>
    </source>
</evidence>
<sequence>MDNMNHEELNDQLLVRREKLHNLREQGIDPFGKRFERTNSTKELLNLYGEFSKEELEEKGISVSIAGRIMTKRGKGKAGFAHIQDLHGQVQIYVRKDAVGDEQYELFNTADLGDLVGIEGKVFKTNVGELSVKATGFTLLTKALRPLPDKYHGLKDVEQRYRQRYLDLITSMESRETFVTRSKIIREMRRYLDDNGYLEVETPMMHAIAGGASARPFITHHNALDMELYMRIAIELHLKRLIVGGLEKVYEIGRVFRNEGVSTRHNPEFTMIELYEAYADYEDIMKLTENMIAHIAKQVLGTTTIQYGEQEINLEPEWTRLHMVDAIKQYSGADFWSPMSVEEARTLAKEHGVEIKDTMEVGHIINEFFEQKVEEKLIQPTFIYGHPVEISPLAKKNDEDPRFTDRFELFIVAREHANAFTELNDPIDQKERFEAQLKEREQGNDEAHMMDNDYIEALEYGMPPTGGLGIGIDRLVMLLTNAPSIRDVLLFPAMRHKQD</sequence>
<dbReference type="InterPro" id="IPR004364">
    <property type="entry name" value="Aa-tRNA-synt_II"/>
</dbReference>
<feature type="domain" description="Aminoacyl-transfer RNA synthetases class-II family profile" evidence="15">
    <location>
        <begin position="178"/>
        <end position="492"/>
    </location>
</feature>
<name>A0A1Y3M9W5_9BACI</name>
<keyword evidence="10 13" id="KW-0648">Protein biosynthesis</keyword>
<dbReference type="Pfam" id="PF00152">
    <property type="entry name" value="tRNA-synt_2"/>
    <property type="match status" value="1"/>
</dbReference>
<evidence type="ECO:0000256" key="10">
    <source>
        <dbReference type="ARBA" id="ARBA00022917"/>
    </source>
</evidence>
<dbReference type="InterPro" id="IPR002313">
    <property type="entry name" value="Lys-tRNA-ligase_II"/>
</dbReference>
<dbReference type="SUPFAM" id="SSF50249">
    <property type="entry name" value="Nucleic acid-binding proteins"/>
    <property type="match status" value="1"/>
</dbReference>
<keyword evidence="5 13" id="KW-0436">Ligase</keyword>
<evidence type="ECO:0000256" key="3">
    <source>
        <dbReference type="ARBA" id="ARBA00011738"/>
    </source>
</evidence>
<keyword evidence="6 13" id="KW-0479">Metal-binding</keyword>
<evidence type="ECO:0000256" key="5">
    <source>
        <dbReference type="ARBA" id="ARBA00022598"/>
    </source>
</evidence>
<protein>
    <recommendedName>
        <fullName evidence="13">Lysine--tRNA ligase</fullName>
        <ecNumber evidence="13">6.1.1.6</ecNumber>
    </recommendedName>
    <alternativeName>
        <fullName evidence="13">Lysyl-tRNA synthetase</fullName>
        <shortName evidence="13">LysRS</shortName>
    </alternativeName>
</protein>
<dbReference type="Proteomes" id="UP000195321">
    <property type="component" value="Unassembled WGS sequence"/>
</dbReference>
<keyword evidence="7 13" id="KW-0547">Nucleotide-binding</keyword>
<evidence type="ECO:0000256" key="6">
    <source>
        <dbReference type="ARBA" id="ARBA00022723"/>
    </source>
</evidence>
<keyword evidence="4 13" id="KW-0963">Cytoplasm</keyword>
<dbReference type="EMBL" id="MWPX01000033">
    <property type="protein sequence ID" value="OUM46886.1"/>
    <property type="molecule type" value="Genomic_DNA"/>
</dbReference>
<organism evidence="16 17">
    <name type="scientific">Bacillus pseudomycoides</name>
    <dbReference type="NCBI Taxonomy" id="64104"/>
    <lineage>
        <taxon>Bacteria</taxon>
        <taxon>Bacillati</taxon>
        <taxon>Bacillota</taxon>
        <taxon>Bacilli</taxon>
        <taxon>Bacillales</taxon>
        <taxon>Bacillaceae</taxon>
        <taxon>Bacillus</taxon>
        <taxon>Bacillus cereus group</taxon>
    </lineage>
</organism>
<evidence type="ECO:0000313" key="17">
    <source>
        <dbReference type="Proteomes" id="UP000195321"/>
    </source>
</evidence>
<evidence type="ECO:0000256" key="11">
    <source>
        <dbReference type="ARBA" id="ARBA00023146"/>
    </source>
</evidence>
<dbReference type="Gene3D" id="2.40.50.140">
    <property type="entry name" value="Nucleic acid-binding proteins"/>
    <property type="match status" value="1"/>
</dbReference>
<dbReference type="GO" id="GO:0006430">
    <property type="term" value="P:lysyl-tRNA aminoacylation"/>
    <property type="evidence" value="ECO:0007669"/>
    <property type="project" value="UniProtKB-UniRule"/>
</dbReference>
<keyword evidence="11 13" id="KW-0030">Aminoacyl-tRNA synthetase</keyword>
<dbReference type="GO" id="GO:0005524">
    <property type="term" value="F:ATP binding"/>
    <property type="evidence" value="ECO:0007669"/>
    <property type="project" value="UniProtKB-UniRule"/>
</dbReference>
<dbReference type="GO" id="GO:0140096">
    <property type="term" value="F:catalytic activity, acting on a protein"/>
    <property type="evidence" value="ECO:0007669"/>
    <property type="project" value="UniProtKB-ARBA"/>
</dbReference>
<dbReference type="Gene3D" id="3.30.930.10">
    <property type="entry name" value="Bira Bifunctional Protein, Domain 2"/>
    <property type="match status" value="1"/>
</dbReference>
<dbReference type="PROSITE" id="PS50862">
    <property type="entry name" value="AA_TRNA_LIGASE_II"/>
    <property type="match status" value="1"/>
</dbReference>
<dbReference type="NCBIfam" id="NF001756">
    <property type="entry name" value="PRK00484.1"/>
    <property type="match status" value="1"/>
</dbReference>
<comment type="catalytic activity">
    <reaction evidence="12 13 14">
        <text>tRNA(Lys) + L-lysine + ATP = L-lysyl-tRNA(Lys) + AMP + diphosphate</text>
        <dbReference type="Rhea" id="RHEA:20792"/>
        <dbReference type="Rhea" id="RHEA-COMP:9696"/>
        <dbReference type="Rhea" id="RHEA-COMP:9697"/>
        <dbReference type="ChEBI" id="CHEBI:30616"/>
        <dbReference type="ChEBI" id="CHEBI:32551"/>
        <dbReference type="ChEBI" id="CHEBI:33019"/>
        <dbReference type="ChEBI" id="CHEBI:78442"/>
        <dbReference type="ChEBI" id="CHEBI:78529"/>
        <dbReference type="ChEBI" id="CHEBI:456215"/>
        <dbReference type="EC" id="6.1.1.6"/>
    </reaction>
</comment>
<dbReference type="GO" id="GO:0000287">
    <property type="term" value="F:magnesium ion binding"/>
    <property type="evidence" value="ECO:0007669"/>
    <property type="project" value="UniProtKB-UniRule"/>
</dbReference>
<evidence type="ECO:0000259" key="15">
    <source>
        <dbReference type="PROSITE" id="PS50862"/>
    </source>
</evidence>